<dbReference type="Pfam" id="PF00302">
    <property type="entry name" value="CAT"/>
    <property type="match status" value="1"/>
</dbReference>
<proteinExistence type="predicted"/>
<dbReference type="SMART" id="SM01059">
    <property type="entry name" value="CAT"/>
    <property type="match status" value="1"/>
</dbReference>
<dbReference type="PANTHER" id="PTHR38474:SF1">
    <property type="entry name" value="SLR0299 PROTEIN"/>
    <property type="match status" value="1"/>
</dbReference>
<dbReference type="RefSeq" id="WP_031392118.1">
    <property type="nucleotide sequence ID" value="NZ_JPNB01000002.1"/>
</dbReference>
<protein>
    <submittedName>
        <fullName evidence="1">Chloramphenicol O-acetyltransferase type A</fullName>
    </submittedName>
</protein>
<accession>A0A4R1QPK2</accession>
<evidence type="ECO:0000313" key="2">
    <source>
        <dbReference type="Proteomes" id="UP000295718"/>
    </source>
</evidence>
<dbReference type="SUPFAM" id="SSF52777">
    <property type="entry name" value="CoA-dependent acyltransferases"/>
    <property type="match status" value="1"/>
</dbReference>
<keyword evidence="2" id="KW-1185">Reference proteome</keyword>
<dbReference type="PANTHER" id="PTHR38474">
    <property type="entry name" value="SLR0299 PROTEIN"/>
    <property type="match status" value="1"/>
</dbReference>
<comment type="caution">
    <text evidence="1">The sequence shown here is derived from an EMBL/GenBank/DDBJ whole genome shotgun (WGS) entry which is preliminary data.</text>
</comment>
<reference evidence="1 2" key="1">
    <citation type="submission" date="2019-03" db="EMBL/GenBank/DDBJ databases">
        <title>Genomic Encyclopedia of Type Strains, Phase IV (KMG-IV): sequencing the most valuable type-strain genomes for metagenomic binning, comparative biology and taxonomic classification.</title>
        <authorList>
            <person name="Goeker M."/>
        </authorList>
    </citation>
    <scope>NUCLEOTIDE SEQUENCE [LARGE SCALE GENOMIC DNA]</scope>
    <source>
        <strain evidence="1 2">DSM 100556</strain>
    </source>
</reference>
<evidence type="ECO:0000313" key="1">
    <source>
        <dbReference type="EMBL" id="TCL54831.1"/>
    </source>
</evidence>
<dbReference type="GO" id="GO:0008811">
    <property type="term" value="F:chloramphenicol O-acetyltransferase activity"/>
    <property type="evidence" value="ECO:0007669"/>
    <property type="project" value="InterPro"/>
</dbReference>
<dbReference type="EMBL" id="SLUO01000018">
    <property type="protein sequence ID" value="TCL54831.1"/>
    <property type="molecule type" value="Genomic_DNA"/>
</dbReference>
<dbReference type="OrthoDB" id="9801766at2"/>
<dbReference type="AlphaFoldDB" id="A0A4R1QPK2"/>
<dbReference type="InterPro" id="IPR001707">
    <property type="entry name" value="Cmp_AcTrfase"/>
</dbReference>
<dbReference type="STRING" id="1469948.GCA_000732725_03495"/>
<name>A0A4R1QPK2_9FIRM</name>
<organism evidence="1 2">
    <name type="scientific">Kineothrix alysoides</name>
    <dbReference type="NCBI Taxonomy" id="1469948"/>
    <lineage>
        <taxon>Bacteria</taxon>
        <taxon>Bacillati</taxon>
        <taxon>Bacillota</taxon>
        <taxon>Clostridia</taxon>
        <taxon>Lachnospirales</taxon>
        <taxon>Lachnospiraceae</taxon>
        <taxon>Kineothrix</taxon>
    </lineage>
</organism>
<dbReference type="Proteomes" id="UP000295718">
    <property type="component" value="Unassembled WGS sequence"/>
</dbReference>
<keyword evidence="1" id="KW-0808">Transferase</keyword>
<gene>
    <name evidence="1" type="ORF">EDD76_11872</name>
</gene>
<dbReference type="Gene3D" id="3.30.559.10">
    <property type="entry name" value="Chloramphenicol acetyltransferase-like domain"/>
    <property type="match status" value="1"/>
</dbReference>
<sequence>MYIQKVDMETYPRKAHFDYFRAMGYPYVGLTSNVDITQAVGKAKVKGQSSFLYLLYAVGNAANSVKEFRQRIDGDGIVEYEFCKTSHTVMKADGTYAYCEADPTLSFEEFLEETARNQEQVLISGGLEEESDANSLLFISCLPWVSYTSLIQPVPFPADSNPRITWGKYFTEKDRIMLPVSVLAHHSLIDGKQIADFYESLSRGLEKEFFI</sequence>
<dbReference type="InterPro" id="IPR023213">
    <property type="entry name" value="CAT-like_dom_sf"/>
</dbReference>